<evidence type="ECO:0000256" key="1">
    <source>
        <dbReference type="ARBA" id="ARBA00004429"/>
    </source>
</evidence>
<evidence type="ECO:0000313" key="12">
    <source>
        <dbReference type="Proteomes" id="UP000231553"/>
    </source>
</evidence>
<dbReference type="GO" id="GO:0015740">
    <property type="term" value="P:C4-dicarboxylate transport"/>
    <property type="evidence" value="ECO:0007669"/>
    <property type="project" value="TreeGrafter"/>
</dbReference>
<keyword evidence="2 9" id="KW-0813">Transport</keyword>
<keyword evidence="4 9" id="KW-0997">Cell inner membrane</keyword>
<dbReference type="OrthoDB" id="4964541at2"/>
<comment type="subcellular location">
    <subcellularLocation>
        <location evidence="1 9">Cell inner membrane</location>
        <topology evidence="1 9">Multi-pass membrane protein</topology>
    </subcellularLocation>
</comment>
<gene>
    <name evidence="11" type="ORF">CVM52_00080</name>
</gene>
<evidence type="ECO:0000256" key="3">
    <source>
        <dbReference type="ARBA" id="ARBA00022475"/>
    </source>
</evidence>
<keyword evidence="7 9" id="KW-0472">Membrane</keyword>
<evidence type="ECO:0000313" key="11">
    <source>
        <dbReference type="EMBL" id="PJE38562.1"/>
    </source>
</evidence>
<organism evidence="11 12">
    <name type="scientific">Pseudooceanicola lipolyticus</name>
    <dbReference type="NCBI Taxonomy" id="2029104"/>
    <lineage>
        <taxon>Bacteria</taxon>
        <taxon>Pseudomonadati</taxon>
        <taxon>Pseudomonadota</taxon>
        <taxon>Alphaproteobacteria</taxon>
        <taxon>Rhodobacterales</taxon>
        <taxon>Paracoccaceae</taxon>
        <taxon>Pseudooceanicola</taxon>
    </lineage>
</organism>
<evidence type="ECO:0000256" key="7">
    <source>
        <dbReference type="ARBA" id="ARBA00023136"/>
    </source>
</evidence>
<keyword evidence="12" id="KW-1185">Reference proteome</keyword>
<evidence type="ECO:0000256" key="6">
    <source>
        <dbReference type="ARBA" id="ARBA00022989"/>
    </source>
</evidence>
<feature type="transmembrane region" description="Helical" evidence="9">
    <location>
        <begin position="133"/>
        <end position="156"/>
    </location>
</feature>
<proteinExistence type="inferred from homology"/>
<evidence type="ECO:0000256" key="4">
    <source>
        <dbReference type="ARBA" id="ARBA00022519"/>
    </source>
</evidence>
<name>A0A2M8J712_9RHOB</name>
<dbReference type="PANTHER" id="PTHR35011">
    <property type="entry name" value="2,3-DIKETO-L-GULONATE TRAP TRANSPORTER SMALL PERMEASE PROTEIN YIAM"/>
    <property type="match status" value="1"/>
</dbReference>
<accession>A0A2M8J712</accession>
<evidence type="ECO:0000256" key="8">
    <source>
        <dbReference type="ARBA" id="ARBA00038436"/>
    </source>
</evidence>
<protein>
    <recommendedName>
        <fullName evidence="9">TRAP transporter small permease protein</fullName>
    </recommendedName>
</protein>
<feature type="transmembrane region" description="Helical" evidence="9">
    <location>
        <begin position="14"/>
        <end position="35"/>
    </location>
</feature>
<feature type="domain" description="Tripartite ATP-independent periplasmic transporters DctQ component" evidence="10">
    <location>
        <begin position="29"/>
        <end position="158"/>
    </location>
</feature>
<comment type="subunit">
    <text evidence="9">The complex comprises the extracytoplasmic solute receptor protein and the two transmembrane proteins.</text>
</comment>
<sequence length="177" mass="19880">MRGPGREFRMADRVINGLLTVLGLALIAMVALSVWNVFSRYVLASAILWADEVLVFAMIMLAWLGAIACAWRNFVIRMDILVNILPTAIQRTLSLIQLFLVAGICLWTAWLSWGYVLRLFRFGMTSDAAGLPLWIVHGAITLSLFVMAMIALLRFVRLAIWGRQQGWQGRLATGEKQ</sequence>
<keyword evidence="6 9" id="KW-1133">Transmembrane helix</keyword>
<evidence type="ECO:0000259" key="10">
    <source>
        <dbReference type="Pfam" id="PF04290"/>
    </source>
</evidence>
<dbReference type="AlphaFoldDB" id="A0A2M8J712"/>
<reference evidence="11 12" key="1">
    <citation type="journal article" date="2018" name="Int. J. Syst. Evol. Microbiol.">
        <title>Pseudooceanicola lipolyticus sp. nov., a marine alphaproteobacterium, reclassification of Oceanicola flagellatus as Pseudooceanicola flagellatus comb. nov. and emended description of the genus Pseudooceanicola.</title>
        <authorList>
            <person name="Huang M.-M."/>
            <person name="Guo L.-L."/>
            <person name="Wu Y.-H."/>
            <person name="Lai Q.-L."/>
            <person name="Shao Z.-Z."/>
            <person name="Wang C.-S."/>
            <person name="Wu M."/>
            <person name="Xu X.-W."/>
        </authorList>
    </citation>
    <scope>NUCLEOTIDE SEQUENCE [LARGE SCALE GENOMIC DNA]</scope>
    <source>
        <strain evidence="11 12">157</strain>
    </source>
</reference>
<keyword evidence="3" id="KW-1003">Cell membrane</keyword>
<evidence type="ECO:0000256" key="2">
    <source>
        <dbReference type="ARBA" id="ARBA00022448"/>
    </source>
</evidence>
<feature type="transmembrane region" description="Helical" evidence="9">
    <location>
        <begin position="47"/>
        <end position="71"/>
    </location>
</feature>
<comment type="function">
    <text evidence="9">Part of the tripartite ATP-independent periplasmic (TRAP) transport system.</text>
</comment>
<dbReference type="PANTHER" id="PTHR35011:SF2">
    <property type="entry name" value="2,3-DIKETO-L-GULONATE TRAP TRANSPORTER SMALL PERMEASE PROTEIN YIAM"/>
    <property type="match status" value="1"/>
</dbReference>
<dbReference type="GO" id="GO:0005886">
    <property type="term" value="C:plasma membrane"/>
    <property type="evidence" value="ECO:0007669"/>
    <property type="project" value="UniProtKB-SubCell"/>
</dbReference>
<comment type="caution">
    <text evidence="11">The sequence shown here is derived from an EMBL/GenBank/DDBJ whole genome shotgun (WGS) entry which is preliminary data.</text>
</comment>
<evidence type="ECO:0000256" key="5">
    <source>
        <dbReference type="ARBA" id="ARBA00022692"/>
    </source>
</evidence>
<evidence type="ECO:0000256" key="9">
    <source>
        <dbReference type="RuleBase" id="RU369079"/>
    </source>
</evidence>
<dbReference type="Pfam" id="PF04290">
    <property type="entry name" value="DctQ"/>
    <property type="match status" value="1"/>
</dbReference>
<feature type="transmembrane region" description="Helical" evidence="9">
    <location>
        <begin position="92"/>
        <end position="113"/>
    </location>
</feature>
<keyword evidence="5 9" id="KW-0812">Transmembrane</keyword>
<dbReference type="InterPro" id="IPR055348">
    <property type="entry name" value="DctQ"/>
</dbReference>
<dbReference type="InterPro" id="IPR007387">
    <property type="entry name" value="TRAP_DctQ"/>
</dbReference>
<comment type="similarity">
    <text evidence="8 9">Belongs to the TRAP transporter small permease family.</text>
</comment>
<dbReference type="Proteomes" id="UP000231553">
    <property type="component" value="Unassembled WGS sequence"/>
</dbReference>
<dbReference type="EMBL" id="PGTB01000001">
    <property type="protein sequence ID" value="PJE38562.1"/>
    <property type="molecule type" value="Genomic_DNA"/>
</dbReference>
<dbReference type="GO" id="GO:0022857">
    <property type="term" value="F:transmembrane transporter activity"/>
    <property type="evidence" value="ECO:0007669"/>
    <property type="project" value="UniProtKB-UniRule"/>
</dbReference>